<dbReference type="AlphaFoldDB" id="A0A233V897"/>
<evidence type="ECO:0000313" key="8">
    <source>
        <dbReference type="EMBL" id="OXZ28619.1"/>
    </source>
</evidence>
<dbReference type="GO" id="GO:0005829">
    <property type="term" value="C:cytosol"/>
    <property type="evidence" value="ECO:0007669"/>
    <property type="project" value="TreeGrafter"/>
</dbReference>
<dbReference type="InterPro" id="IPR029056">
    <property type="entry name" value="Ribokinase-like"/>
</dbReference>
<evidence type="ECO:0000256" key="1">
    <source>
        <dbReference type="ARBA" id="ARBA00005380"/>
    </source>
</evidence>
<dbReference type="GO" id="GO:2001059">
    <property type="term" value="P:D-tagatose 6-phosphate catabolic process"/>
    <property type="evidence" value="ECO:0007669"/>
    <property type="project" value="UniProtKB-UniPathway"/>
</dbReference>
<comment type="pathway">
    <text evidence="6">Carbohydrate metabolism; D-tagatose 6-phosphate degradation; D-glyceraldehyde 3-phosphate and glycerone phosphate from D-tagatose 6-phosphate: step 1/2.</text>
</comment>
<evidence type="ECO:0000256" key="2">
    <source>
        <dbReference type="ARBA" id="ARBA00022679"/>
    </source>
</evidence>
<dbReference type="InterPro" id="IPR002173">
    <property type="entry name" value="Carboh/pur_kinase_PfkB_CS"/>
</dbReference>
<dbReference type="InterPro" id="IPR011611">
    <property type="entry name" value="PfkB_dom"/>
</dbReference>
<feature type="domain" description="Carbohydrate kinase PfkB" evidence="7">
    <location>
        <begin position="35"/>
        <end position="282"/>
    </location>
</feature>
<dbReference type="GO" id="GO:0008443">
    <property type="term" value="F:phosphofructokinase activity"/>
    <property type="evidence" value="ECO:0007669"/>
    <property type="project" value="TreeGrafter"/>
</dbReference>
<dbReference type="Pfam" id="PF00294">
    <property type="entry name" value="PfkB"/>
    <property type="match status" value="1"/>
</dbReference>
<keyword evidence="5 6" id="KW-0067">ATP-binding</keyword>
<protein>
    <recommendedName>
        <fullName evidence="6">Tagatose-6-phosphate kinase</fullName>
        <ecNumber evidence="6">2.7.1.144</ecNumber>
    </recommendedName>
</protein>
<name>A0A233V897_FINMA</name>
<dbReference type="Gene3D" id="3.40.1190.20">
    <property type="match status" value="1"/>
</dbReference>
<comment type="similarity">
    <text evidence="1">Belongs to the carbohydrate kinase pfkB family.</text>
</comment>
<comment type="caution">
    <text evidence="8">The sequence shown here is derived from an EMBL/GenBank/DDBJ whole genome shotgun (WGS) entry which is preliminary data.</text>
</comment>
<dbReference type="GO" id="GO:0005524">
    <property type="term" value="F:ATP binding"/>
    <property type="evidence" value="ECO:0007669"/>
    <property type="project" value="UniProtKB-KW"/>
</dbReference>
<evidence type="ECO:0000256" key="6">
    <source>
        <dbReference type="PIRNR" id="PIRNR000535"/>
    </source>
</evidence>
<keyword evidence="3 6" id="KW-0547">Nucleotide-binding</keyword>
<dbReference type="Proteomes" id="UP000215413">
    <property type="component" value="Unassembled WGS sequence"/>
</dbReference>
<dbReference type="SUPFAM" id="SSF53613">
    <property type="entry name" value="Ribokinase-like"/>
    <property type="match status" value="1"/>
</dbReference>
<sequence>MIYTVTMNPALEFVSEVTDFEFDKNNISDFDLMLPAGKGINVSRILKQLGLPTVATGFAGGFTGEFVEDWLRREDIKSEFIRIDDNTRINIKITGASKTVIESKEPSISHQELQELLYYLSRVKEGDTVFLSTAFPKNITETVIERMIAICKANKAEFVLDIDEYYLEKFADEGSLLQNISVKCLEHMFKTKIDSETDLLKWKDEIFDLNSKFVIVPFVDNKVYLFQGNSVYAFEIEQMINQKRDFVIDSIIAGFIATFIRTSDHEKSFEMANACALASLKTKDLPKKFQIDDCLEDVNIIKID</sequence>
<dbReference type="EMBL" id="NDYC01000009">
    <property type="protein sequence ID" value="OXZ28619.1"/>
    <property type="molecule type" value="Genomic_DNA"/>
</dbReference>
<dbReference type="UniPathway" id="UPA00704">
    <property type="reaction ID" value="UER00715"/>
</dbReference>
<evidence type="ECO:0000313" key="9">
    <source>
        <dbReference type="Proteomes" id="UP000215413"/>
    </source>
</evidence>
<evidence type="ECO:0000256" key="5">
    <source>
        <dbReference type="ARBA" id="ARBA00022840"/>
    </source>
</evidence>
<evidence type="ECO:0000256" key="4">
    <source>
        <dbReference type="ARBA" id="ARBA00022777"/>
    </source>
</evidence>
<reference evidence="9" key="1">
    <citation type="submission" date="2017-04" db="EMBL/GenBank/DDBJ databases">
        <title>Finegoldia magna isolated from orthopedic joint implant-associated infections.</title>
        <authorList>
            <person name="Bjorklund S."/>
            <person name="Bruggemann H."/>
            <person name="Jensen A."/>
            <person name="Hellmark B."/>
            <person name="Soderquist B."/>
        </authorList>
    </citation>
    <scope>NUCLEOTIDE SEQUENCE [LARGE SCALE GENOMIC DNA]</scope>
    <source>
        <strain evidence="9">CCUG 54800</strain>
    </source>
</reference>
<keyword evidence="6" id="KW-0423">Lactose metabolism</keyword>
<dbReference type="EC" id="2.7.1.144" evidence="6"/>
<dbReference type="PIRSF" id="PIRSF000535">
    <property type="entry name" value="1PFK/6PFK/LacC"/>
    <property type="match status" value="1"/>
</dbReference>
<dbReference type="GO" id="GO:0009024">
    <property type="term" value="F:tagatose-6-phosphate kinase activity"/>
    <property type="evidence" value="ECO:0007669"/>
    <property type="project" value="UniProtKB-EC"/>
</dbReference>
<dbReference type="RefSeq" id="WP_094205230.1">
    <property type="nucleotide sequence ID" value="NZ_NDYC01000009.1"/>
</dbReference>
<accession>A0A233V897</accession>
<comment type="similarity">
    <text evidence="6">Belongs to the carbohydrate kinase PfkB family. LacC subfamily.</text>
</comment>
<dbReference type="PANTHER" id="PTHR46566:SF1">
    <property type="entry name" value="1-PHOSPHOFRUCTOKINASE"/>
    <property type="match status" value="1"/>
</dbReference>
<comment type="catalytic activity">
    <reaction evidence="6">
        <text>D-tagatofuranose 6-phosphate + ATP = D-tagatofuranose 1,6-bisphosphate + ADP + H(+)</text>
        <dbReference type="Rhea" id="RHEA:12420"/>
        <dbReference type="ChEBI" id="CHEBI:15378"/>
        <dbReference type="ChEBI" id="CHEBI:30616"/>
        <dbReference type="ChEBI" id="CHEBI:58694"/>
        <dbReference type="ChEBI" id="CHEBI:58695"/>
        <dbReference type="ChEBI" id="CHEBI:456216"/>
        <dbReference type="EC" id="2.7.1.144"/>
    </reaction>
</comment>
<dbReference type="PROSITE" id="PS00583">
    <property type="entry name" value="PFKB_KINASES_1"/>
    <property type="match status" value="1"/>
</dbReference>
<gene>
    <name evidence="8" type="ORF">B9N49_01590</name>
</gene>
<keyword evidence="4 8" id="KW-0418">Kinase</keyword>
<evidence type="ECO:0000256" key="3">
    <source>
        <dbReference type="ARBA" id="ARBA00022741"/>
    </source>
</evidence>
<proteinExistence type="inferred from homology"/>
<evidence type="ECO:0000259" key="7">
    <source>
        <dbReference type="Pfam" id="PF00294"/>
    </source>
</evidence>
<organism evidence="8 9">
    <name type="scientific">Finegoldia magna</name>
    <name type="common">Peptostreptococcus magnus</name>
    <dbReference type="NCBI Taxonomy" id="1260"/>
    <lineage>
        <taxon>Bacteria</taxon>
        <taxon>Bacillati</taxon>
        <taxon>Bacillota</taxon>
        <taxon>Tissierellia</taxon>
        <taxon>Tissierellales</taxon>
        <taxon>Peptoniphilaceae</taxon>
        <taxon>Finegoldia</taxon>
    </lineage>
</organism>
<keyword evidence="2 6" id="KW-0808">Transferase</keyword>
<dbReference type="GO" id="GO:0005988">
    <property type="term" value="P:lactose metabolic process"/>
    <property type="evidence" value="ECO:0007669"/>
    <property type="project" value="UniProtKB-KW"/>
</dbReference>
<dbReference type="PANTHER" id="PTHR46566">
    <property type="entry name" value="1-PHOSPHOFRUCTOKINASE-RELATED"/>
    <property type="match status" value="1"/>
</dbReference>
<dbReference type="InterPro" id="IPR017583">
    <property type="entry name" value="Tagatose/fructose_Pkinase"/>
</dbReference>